<dbReference type="Proteomes" id="UP000233120">
    <property type="component" value="Unassembled WGS sequence"/>
</dbReference>
<evidence type="ECO:0000256" key="2">
    <source>
        <dbReference type="SAM" id="MobiDB-lite"/>
    </source>
</evidence>
<keyword evidence="4" id="KW-1185">Reference proteome</keyword>
<dbReference type="OMA" id="DVDNSDH"/>
<feature type="region of interest" description="Disordered" evidence="2">
    <location>
        <begin position="384"/>
        <end position="405"/>
    </location>
</feature>
<dbReference type="PANTHER" id="PTHR32428">
    <property type="entry name" value="TARGET OF RAPAMYCIN COMPLEX 2 SUBUNIT BIT61-RELATED"/>
    <property type="match status" value="1"/>
</dbReference>
<dbReference type="GeneTree" id="ENSGT00530000063981"/>
<dbReference type="GO" id="GO:0043491">
    <property type="term" value="P:phosphatidylinositol 3-kinase/protein kinase B signal transduction"/>
    <property type="evidence" value="ECO:0007669"/>
    <property type="project" value="Ensembl"/>
</dbReference>
<sequence length="405" mass="44204">MSSPSLSDLGKREPAAAADERGTQQRRACANATWNSIHNGVIAVFQRKGLPDQELFSLNEGVRQLLKTELGSFFTEYLQNQLLTKGMVILRDKIRFYEGQKLLDSLAETWDFFFSDVLPMLQAIFYPVQGKEPSVRQLALLHFRNAITLSVKLEDALARAHARVPPAIVQMLLVLQAPHFAIGQLIALLQDRIGTAGHPILQGVHESRGVTEDYLRLEMLVQKVVSPYLGTYGLHSSEGPFTHSCILEKRLLRRSRSGDVLAKNPVVRSKSYNTPLLNPVQEHEAEGAAAGGPSIRRHSVSEMTSCPEPQGFSDPPGQGSAGAFRSSPAPHSGPCPSRLYPTTQPPEQGLDPTRSSLPHASPENLVDQILESVDSDSEGIFIDFGRGRGSGMSNLEGSGGRQSVV</sequence>
<comment type="similarity">
    <text evidence="1">Belongs to the PROTOR family.</text>
</comment>
<gene>
    <name evidence="3" type="primary">PRR5</name>
</gene>
<organism evidence="3 4">
    <name type="scientific">Macaca nemestrina</name>
    <name type="common">Pig-tailed macaque</name>
    <dbReference type="NCBI Taxonomy" id="9545"/>
    <lineage>
        <taxon>Eukaryota</taxon>
        <taxon>Metazoa</taxon>
        <taxon>Chordata</taxon>
        <taxon>Craniata</taxon>
        <taxon>Vertebrata</taxon>
        <taxon>Euteleostomi</taxon>
        <taxon>Mammalia</taxon>
        <taxon>Eutheria</taxon>
        <taxon>Euarchontoglires</taxon>
        <taxon>Primates</taxon>
        <taxon>Haplorrhini</taxon>
        <taxon>Catarrhini</taxon>
        <taxon>Cercopithecidae</taxon>
        <taxon>Cercopithecinae</taxon>
        <taxon>Macaca</taxon>
    </lineage>
</organism>
<dbReference type="InterPro" id="IPR016159">
    <property type="entry name" value="Cullin_repeat-like_dom_sf"/>
</dbReference>
<reference evidence="3" key="1">
    <citation type="submission" date="2025-08" db="UniProtKB">
        <authorList>
            <consortium name="Ensembl"/>
        </authorList>
    </citation>
    <scope>IDENTIFICATION</scope>
</reference>
<dbReference type="Ensembl" id="ENSMNET00000044743.1">
    <property type="protein sequence ID" value="ENSMNEP00000020496.1"/>
    <property type="gene ID" value="ENSMNEG00000034053.1"/>
</dbReference>
<proteinExistence type="inferred from homology"/>
<dbReference type="Pfam" id="PF08539">
    <property type="entry name" value="HbrB"/>
    <property type="match status" value="1"/>
</dbReference>
<name>A0A2K6CA09_MACNE</name>
<dbReference type="SUPFAM" id="SSF74788">
    <property type="entry name" value="Cullin repeat-like"/>
    <property type="match status" value="1"/>
</dbReference>
<dbReference type="PANTHER" id="PTHR32428:SF4">
    <property type="entry name" value="PROLINE-RICH PROTEIN 5"/>
    <property type="match status" value="1"/>
</dbReference>
<evidence type="ECO:0000256" key="1">
    <source>
        <dbReference type="ARBA" id="ARBA00010453"/>
    </source>
</evidence>
<reference evidence="3" key="2">
    <citation type="submission" date="2025-09" db="UniProtKB">
        <authorList>
            <consortium name="Ensembl"/>
        </authorList>
    </citation>
    <scope>IDENTIFICATION</scope>
</reference>
<dbReference type="InterPro" id="IPR013745">
    <property type="entry name" value="Bit61/PRR5"/>
</dbReference>
<protein>
    <submittedName>
        <fullName evidence="3">Proline rich 5</fullName>
    </submittedName>
</protein>
<evidence type="ECO:0000313" key="3">
    <source>
        <dbReference type="Ensembl" id="ENSMNEP00000020496.1"/>
    </source>
</evidence>
<dbReference type="GO" id="GO:0031932">
    <property type="term" value="C:TORC2 complex"/>
    <property type="evidence" value="ECO:0007669"/>
    <property type="project" value="Ensembl"/>
</dbReference>
<feature type="region of interest" description="Disordered" evidence="2">
    <location>
        <begin position="1"/>
        <end position="24"/>
    </location>
</feature>
<dbReference type="Bgee" id="ENSMNEG00000034053">
    <property type="expression patterns" value="Expressed in bone marrow and 7 other cell types or tissues"/>
</dbReference>
<feature type="region of interest" description="Disordered" evidence="2">
    <location>
        <begin position="299"/>
        <end position="365"/>
    </location>
</feature>
<evidence type="ECO:0000313" key="4">
    <source>
        <dbReference type="Proteomes" id="UP000233120"/>
    </source>
</evidence>
<accession>A0A2K6CA09</accession>
<dbReference type="STRING" id="9545.ENSMNEP00000020496"/>
<dbReference type="GO" id="GO:0038203">
    <property type="term" value="P:TORC2 signaling"/>
    <property type="evidence" value="ECO:0007669"/>
    <property type="project" value="TreeGrafter"/>
</dbReference>
<dbReference type="GO" id="GO:0051897">
    <property type="term" value="P:positive regulation of phosphatidylinositol 3-kinase/protein kinase B signal transduction"/>
    <property type="evidence" value="ECO:0007669"/>
    <property type="project" value="Ensembl"/>
</dbReference>
<dbReference type="AlphaFoldDB" id="A0A2K6CA09"/>
<feature type="compositionally biased region" description="Basic and acidic residues" evidence="2">
    <location>
        <begin position="9"/>
        <end position="23"/>
    </location>
</feature>